<dbReference type="Proteomes" id="UP000814140">
    <property type="component" value="Unassembled WGS sequence"/>
</dbReference>
<protein>
    <submittedName>
        <fullName evidence="1">Uncharacterized protein</fullName>
    </submittedName>
</protein>
<proteinExistence type="predicted"/>
<dbReference type="EMBL" id="MU277256">
    <property type="protein sequence ID" value="KAI0056885.1"/>
    <property type="molecule type" value="Genomic_DNA"/>
</dbReference>
<sequence length="161" mass="17445">MRASDSWTERPAADVFEGVCVGEMGASRCGYQKGTQALIAALLVTTRRDIFQEISLMDLAAVLREAGRQLHTELVRRSSGRLCAPSGPRYACVRFRRHAGPTLLLLTIRRIRSRRSDTAYCRRAAICAGAAAAGCPVSSTSLRAAMTGCDTARRTDDVIPT</sequence>
<keyword evidence="2" id="KW-1185">Reference proteome</keyword>
<evidence type="ECO:0000313" key="2">
    <source>
        <dbReference type="Proteomes" id="UP000814140"/>
    </source>
</evidence>
<reference evidence="1" key="1">
    <citation type="submission" date="2021-03" db="EMBL/GenBank/DDBJ databases">
        <authorList>
            <consortium name="DOE Joint Genome Institute"/>
            <person name="Ahrendt S."/>
            <person name="Looney B.P."/>
            <person name="Miyauchi S."/>
            <person name="Morin E."/>
            <person name="Drula E."/>
            <person name="Courty P.E."/>
            <person name="Chicoki N."/>
            <person name="Fauchery L."/>
            <person name="Kohler A."/>
            <person name="Kuo A."/>
            <person name="Labutti K."/>
            <person name="Pangilinan J."/>
            <person name="Lipzen A."/>
            <person name="Riley R."/>
            <person name="Andreopoulos W."/>
            <person name="He G."/>
            <person name="Johnson J."/>
            <person name="Barry K.W."/>
            <person name="Grigoriev I.V."/>
            <person name="Nagy L."/>
            <person name="Hibbett D."/>
            <person name="Henrissat B."/>
            <person name="Matheny P.B."/>
            <person name="Labbe J."/>
            <person name="Martin F."/>
        </authorList>
    </citation>
    <scope>NUCLEOTIDE SEQUENCE</scope>
    <source>
        <strain evidence="1">HHB10654</strain>
    </source>
</reference>
<comment type="caution">
    <text evidence="1">The sequence shown here is derived from an EMBL/GenBank/DDBJ whole genome shotgun (WGS) entry which is preliminary data.</text>
</comment>
<organism evidence="1 2">
    <name type="scientific">Artomyces pyxidatus</name>
    <dbReference type="NCBI Taxonomy" id="48021"/>
    <lineage>
        <taxon>Eukaryota</taxon>
        <taxon>Fungi</taxon>
        <taxon>Dikarya</taxon>
        <taxon>Basidiomycota</taxon>
        <taxon>Agaricomycotina</taxon>
        <taxon>Agaricomycetes</taxon>
        <taxon>Russulales</taxon>
        <taxon>Auriscalpiaceae</taxon>
        <taxon>Artomyces</taxon>
    </lineage>
</organism>
<evidence type="ECO:0000313" key="1">
    <source>
        <dbReference type="EMBL" id="KAI0056885.1"/>
    </source>
</evidence>
<name>A0ACB8SKC7_9AGAM</name>
<accession>A0ACB8SKC7</accession>
<gene>
    <name evidence="1" type="ORF">BV25DRAFT_1831771</name>
</gene>
<reference evidence="1" key="2">
    <citation type="journal article" date="2022" name="New Phytol.">
        <title>Evolutionary transition to the ectomycorrhizal habit in the genomes of a hyperdiverse lineage of mushroom-forming fungi.</title>
        <authorList>
            <person name="Looney B."/>
            <person name="Miyauchi S."/>
            <person name="Morin E."/>
            <person name="Drula E."/>
            <person name="Courty P.E."/>
            <person name="Kohler A."/>
            <person name="Kuo A."/>
            <person name="LaButti K."/>
            <person name="Pangilinan J."/>
            <person name="Lipzen A."/>
            <person name="Riley R."/>
            <person name="Andreopoulos W."/>
            <person name="He G."/>
            <person name="Johnson J."/>
            <person name="Nolan M."/>
            <person name="Tritt A."/>
            <person name="Barry K.W."/>
            <person name="Grigoriev I.V."/>
            <person name="Nagy L.G."/>
            <person name="Hibbett D."/>
            <person name="Henrissat B."/>
            <person name="Matheny P.B."/>
            <person name="Labbe J."/>
            <person name="Martin F.M."/>
        </authorList>
    </citation>
    <scope>NUCLEOTIDE SEQUENCE</scope>
    <source>
        <strain evidence="1">HHB10654</strain>
    </source>
</reference>